<organism evidence="1">
    <name type="scientific">Microvirus mar27</name>
    <dbReference type="NCBI Taxonomy" id="2851160"/>
    <lineage>
        <taxon>Viruses</taxon>
        <taxon>Monodnaviria</taxon>
        <taxon>Sangervirae</taxon>
        <taxon>Phixviricota</taxon>
        <taxon>Malgrandaviricetes</taxon>
        <taxon>Petitvirales</taxon>
        <taxon>Microviridae</taxon>
    </lineage>
</organism>
<sequence>MTNRNPTMFYFSRETLFEAFHGGSLDWHRFSKEIPYFAPVISSDFRTLKTLLLMIIPYYGNNLDVDNAIAIFPRSERLFNRSEQIDFTEL</sequence>
<evidence type="ECO:0000313" key="1">
    <source>
        <dbReference type="EMBL" id="QXP45062.1"/>
    </source>
</evidence>
<proteinExistence type="predicted"/>
<accession>A0A8F5XRB5</accession>
<reference evidence="1" key="1">
    <citation type="submission" date="2021-04" db="EMBL/GenBank/DDBJ databases">
        <title>Genomes of microviruses identified in yellow-bellied marmot fecal samples.</title>
        <authorList>
            <person name="Varsani A."/>
            <person name="Kraberger S."/>
            <person name="Chatterjee A."/>
            <person name="Richet C."/>
            <person name="Fontenele R.S."/>
            <person name="Schmidlin K."/>
            <person name="Blumstein D.T."/>
        </authorList>
    </citation>
    <scope>NUCLEOTIDE SEQUENCE</scope>
    <source>
        <strain evidence="1">Mar27</strain>
    </source>
</reference>
<name>A0A8F5XRB5_9VIRU</name>
<dbReference type="EMBL" id="MZ089773">
    <property type="protein sequence ID" value="QXP45062.1"/>
    <property type="molecule type" value="Genomic_DNA"/>
</dbReference>
<protein>
    <submittedName>
        <fullName evidence="1">Uncharacterized protein</fullName>
    </submittedName>
</protein>